<keyword evidence="8 13" id="KW-0949">S-adenosyl-L-methionine</keyword>
<dbReference type="eggNOG" id="COG0781">
    <property type="taxonomic scope" value="Bacteria"/>
</dbReference>
<keyword evidence="9 13" id="KW-0694">RNA-binding</keyword>
<evidence type="ECO:0000259" key="14">
    <source>
        <dbReference type="PROSITE" id="PS51686"/>
    </source>
</evidence>
<evidence type="ECO:0000313" key="15">
    <source>
        <dbReference type="EMBL" id="ABW18975.1"/>
    </source>
</evidence>
<dbReference type="Pfam" id="PF01189">
    <property type="entry name" value="Methyltr_RsmB-F"/>
    <property type="match status" value="1"/>
</dbReference>
<evidence type="ECO:0000256" key="7">
    <source>
        <dbReference type="ARBA" id="ARBA00022679"/>
    </source>
</evidence>
<keyword evidence="6 13" id="KW-0489">Methyltransferase</keyword>
<organism evidence="15 16">
    <name type="scientific">Alkaliphilus oremlandii (strain OhILAs)</name>
    <name type="common">Clostridium oremlandii (strain OhILAs)</name>
    <dbReference type="NCBI Taxonomy" id="350688"/>
    <lineage>
        <taxon>Bacteria</taxon>
        <taxon>Bacillati</taxon>
        <taxon>Bacillota</taxon>
        <taxon>Clostridia</taxon>
        <taxon>Peptostreptococcales</taxon>
        <taxon>Natronincolaceae</taxon>
        <taxon>Alkaliphilus</taxon>
    </lineage>
</organism>
<dbReference type="eggNOG" id="COG0144">
    <property type="taxonomic scope" value="Bacteria"/>
</dbReference>
<feature type="domain" description="SAM-dependent MTase RsmB/NOP-type" evidence="14">
    <location>
        <begin position="169"/>
        <end position="444"/>
    </location>
</feature>
<dbReference type="FunFam" id="3.30.70.1170:FF:000003">
    <property type="entry name" value="16S rRNA (Cytosine(967)-C(5))-methyltransferase RsmB"/>
    <property type="match status" value="1"/>
</dbReference>
<dbReference type="Proteomes" id="UP000000269">
    <property type="component" value="Chromosome"/>
</dbReference>
<dbReference type="NCBIfam" id="TIGR00446">
    <property type="entry name" value="nop2p"/>
    <property type="match status" value="1"/>
</dbReference>
<evidence type="ECO:0000256" key="2">
    <source>
        <dbReference type="ARBA" id="ARBA00004496"/>
    </source>
</evidence>
<evidence type="ECO:0000313" key="16">
    <source>
        <dbReference type="Proteomes" id="UP000000269"/>
    </source>
</evidence>
<protein>
    <recommendedName>
        <fullName evidence="3">16S rRNA (cytosine(967)-C(5))-methyltransferase</fullName>
        <ecNumber evidence="3">2.1.1.176</ecNumber>
    </recommendedName>
    <alternativeName>
        <fullName evidence="10">16S rRNA m5C967 methyltransferase</fullName>
    </alternativeName>
    <alternativeName>
        <fullName evidence="11">rRNA (cytosine-C(5)-)-methyltransferase RsmB</fullName>
    </alternativeName>
</protein>
<evidence type="ECO:0000256" key="6">
    <source>
        <dbReference type="ARBA" id="ARBA00022603"/>
    </source>
</evidence>
<dbReference type="GO" id="GO:0005737">
    <property type="term" value="C:cytoplasm"/>
    <property type="evidence" value="ECO:0007669"/>
    <property type="project" value="UniProtKB-SubCell"/>
</dbReference>
<dbReference type="PRINTS" id="PR02008">
    <property type="entry name" value="RCMTFAMILY"/>
</dbReference>
<dbReference type="PANTHER" id="PTHR22807:SF53">
    <property type="entry name" value="RIBOSOMAL RNA SMALL SUBUNIT METHYLTRANSFERASE B-RELATED"/>
    <property type="match status" value="1"/>
</dbReference>
<feature type="active site" description="Nucleophile" evidence="13">
    <location>
        <position position="381"/>
    </location>
</feature>
<evidence type="ECO:0000256" key="9">
    <source>
        <dbReference type="ARBA" id="ARBA00022884"/>
    </source>
</evidence>
<dbReference type="GO" id="GO:0008649">
    <property type="term" value="F:rRNA methyltransferase activity"/>
    <property type="evidence" value="ECO:0007669"/>
    <property type="project" value="InterPro"/>
</dbReference>
<comment type="catalytic activity">
    <reaction evidence="12">
        <text>cytidine(967) in 16S rRNA + S-adenosyl-L-methionine = 5-methylcytidine(967) in 16S rRNA + S-adenosyl-L-homocysteine + H(+)</text>
        <dbReference type="Rhea" id="RHEA:42748"/>
        <dbReference type="Rhea" id="RHEA-COMP:10219"/>
        <dbReference type="Rhea" id="RHEA-COMP:10220"/>
        <dbReference type="ChEBI" id="CHEBI:15378"/>
        <dbReference type="ChEBI" id="CHEBI:57856"/>
        <dbReference type="ChEBI" id="CHEBI:59789"/>
        <dbReference type="ChEBI" id="CHEBI:74483"/>
        <dbReference type="ChEBI" id="CHEBI:82748"/>
        <dbReference type="EC" id="2.1.1.176"/>
    </reaction>
</comment>
<dbReference type="FunFam" id="3.40.50.150:FF:000022">
    <property type="entry name" value="Ribosomal RNA small subunit methyltransferase B"/>
    <property type="match status" value="1"/>
</dbReference>
<dbReference type="Gene3D" id="3.30.70.1170">
    <property type="entry name" value="Sun protein, domain 3"/>
    <property type="match status" value="1"/>
</dbReference>
<dbReference type="InterPro" id="IPR006027">
    <property type="entry name" value="NusB_RsmB_TIM44"/>
</dbReference>
<dbReference type="OrthoDB" id="9810297at2"/>
<evidence type="ECO:0000256" key="3">
    <source>
        <dbReference type="ARBA" id="ARBA00012140"/>
    </source>
</evidence>
<dbReference type="NCBIfam" id="TIGR00563">
    <property type="entry name" value="rsmB"/>
    <property type="match status" value="1"/>
</dbReference>
<comment type="similarity">
    <text evidence="13">Belongs to the class I-like SAM-binding methyltransferase superfamily. RsmB/NOP family.</text>
</comment>
<dbReference type="Gene3D" id="3.40.50.150">
    <property type="entry name" value="Vaccinia Virus protein VP39"/>
    <property type="match status" value="1"/>
</dbReference>
<dbReference type="InterPro" id="IPR035926">
    <property type="entry name" value="NusB-like_sf"/>
</dbReference>
<reference evidence="16" key="1">
    <citation type="submission" date="2007-10" db="EMBL/GenBank/DDBJ databases">
        <title>Complete genome of Alkaliphilus oremlandii OhILAs.</title>
        <authorList>
            <person name="Copeland A."/>
            <person name="Lucas S."/>
            <person name="Lapidus A."/>
            <person name="Barry K."/>
            <person name="Detter J.C."/>
            <person name="Glavina del Rio T."/>
            <person name="Hammon N."/>
            <person name="Israni S."/>
            <person name="Dalin E."/>
            <person name="Tice H."/>
            <person name="Pitluck S."/>
            <person name="Chain P."/>
            <person name="Malfatti S."/>
            <person name="Shin M."/>
            <person name="Vergez L."/>
            <person name="Schmutz J."/>
            <person name="Larimer F."/>
            <person name="Land M."/>
            <person name="Hauser L."/>
            <person name="Kyrpides N."/>
            <person name="Mikhailova N."/>
            <person name="Stolz J.F."/>
            <person name="Dawson A."/>
            <person name="Fisher E."/>
            <person name="Crable B."/>
            <person name="Perera E."/>
            <person name="Lisak J."/>
            <person name="Ranganathan M."/>
            <person name="Basu P."/>
            <person name="Richardson P."/>
        </authorList>
    </citation>
    <scope>NUCLEOTIDE SEQUENCE [LARGE SCALE GENOMIC DNA]</scope>
    <source>
        <strain evidence="16">OhILAs</strain>
    </source>
</reference>
<evidence type="ECO:0000256" key="8">
    <source>
        <dbReference type="ARBA" id="ARBA00022691"/>
    </source>
</evidence>
<dbReference type="NCBIfam" id="NF011494">
    <property type="entry name" value="PRK14902.1"/>
    <property type="match status" value="1"/>
</dbReference>
<keyword evidence="16" id="KW-1185">Reference proteome</keyword>
<dbReference type="InterPro" id="IPR011023">
    <property type="entry name" value="Nop2p"/>
</dbReference>
<dbReference type="EMBL" id="CP000853">
    <property type="protein sequence ID" value="ABW18975.1"/>
    <property type="molecule type" value="Genomic_DNA"/>
</dbReference>
<feature type="binding site" evidence="13">
    <location>
        <begin position="259"/>
        <end position="265"/>
    </location>
    <ligand>
        <name>S-adenosyl-L-methionine</name>
        <dbReference type="ChEBI" id="CHEBI:59789"/>
    </ligand>
</feature>
<evidence type="ECO:0000256" key="5">
    <source>
        <dbReference type="ARBA" id="ARBA00022552"/>
    </source>
</evidence>
<keyword evidence="5" id="KW-0698">rRNA processing</keyword>
<dbReference type="HOGENOM" id="CLU_005316_0_1_9"/>
<comment type="subcellular location">
    <subcellularLocation>
        <location evidence="2">Cytoplasm</location>
    </subcellularLocation>
</comment>
<dbReference type="GO" id="GO:0003723">
    <property type="term" value="F:RNA binding"/>
    <property type="evidence" value="ECO:0007669"/>
    <property type="project" value="UniProtKB-UniRule"/>
</dbReference>
<dbReference type="PANTHER" id="PTHR22807">
    <property type="entry name" value="NOP2 YEAST -RELATED NOL1/NOP2/FMU SUN DOMAIN-CONTAINING"/>
    <property type="match status" value="1"/>
</dbReference>
<evidence type="ECO:0000256" key="1">
    <source>
        <dbReference type="ARBA" id="ARBA00002724"/>
    </source>
</evidence>
<dbReference type="SUPFAM" id="SSF53335">
    <property type="entry name" value="S-adenosyl-L-methionine-dependent methyltransferases"/>
    <property type="match status" value="1"/>
</dbReference>
<dbReference type="InterPro" id="IPR001678">
    <property type="entry name" value="MeTrfase_RsmB-F_NOP2_dom"/>
</dbReference>
<dbReference type="InterPro" id="IPR004573">
    <property type="entry name" value="rRNA_ssu_MeTfrase_B"/>
</dbReference>
<feature type="binding site" evidence="13">
    <location>
        <position position="283"/>
    </location>
    <ligand>
        <name>S-adenosyl-L-methionine</name>
        <dbReference type="ChEBI" id="CHEBI:59789"/>
    </ligand>
</feature>
<evidence type="ECO:0000256" key="12">
    <source>
        <dbReference type="ARBA" id="ARBA00047283"/>
    </source>
</evidence>
<dbReference type="InterPro" id="IPR023267">
    <property type="entry name" value="RCMT"/>
</dbReference>
<dbReference type="Pfam" id="PF22458">
    <property type="entry name" value="RsmF-B_ferredox"/>
    <property type="match status" value="1"/>
</dbReference>
<dbReference type="GO" id="GO:0006355">
    <property type="term" value="P:regulation of DNA-templated transcription"/>
    <property type="evidence" value="ECO:0007669"/>
    <property type="project" value="InterPro"/>
</dbReference>
<dbReference type="EC" id="2.1.1.176" evidence="3"/>
<keyword evidence="7 13" id="KW-0808">Transferase</keyword>
<accession>A8MH88</accession>
<name>A8MH88_ALKOO</name>
<dbReference type="SUPFAM" id="SSF48013">
    <property type="entry name" value="NusB-like"/>
    <property type="match status" value="1"/>
</dbReference>
<evidence type="ECO:0000256" key="4">
    <source>
        <dbReference type="ARBA" id="ARBA00022490"/>
    </source>
</evidence>
<dbReference type="InterPro" id="IPR054728">
    <property type="entry name" value="RsmB-like_ferredoxin"/>
</dbReference>
<evidence type="ECO:0000256" key="13">
    <source>
        <dbReference type="PROSITE-ProRule" id="PRU01023"/>
    </source>
</evidence>
<dbReference type="KEGG" id="aoe:Clos_1431"/>
<dbReference type="RefSeq" id="WP_012159287.1">
    <property type="nucleotide sequence ID" value="NC_009922.1"/>
</dbReference>
<comment type="caution">
    <text evidence="13">Lacks conserved residue(s) required for the propagation of feature annotation.</text>
</comment>
<comment type="function">
    <text evidence="1">Specifically methylates the cytosine at position 967 (m5C967) of 16S rRNA.</text>
</comment>
<dbReference type="AlphaFoldDB" id="A8MH88"/>
<dbReference type="InterPro" id="IPR049560">
    <property type="entry name" value="MeTrfase_RsmB-F_NOP2_cat"/>
</dbReference>
<dbReference type="Pfam" id="PF01029">
    <property type="entry name" value="NusB"/>
    <property type="match status" value="1"/>
</dbReference>
<gene>
    <name evidence="15" type="ordered locus">Clos_1431</name>
</gene>
<evidence type="ECO:0000256" key="10">
    <source>
        <dbReference type="ARBA" id="ARBA00030399"/>
    </source>
</evidence>
<dbReference type="PROSITE" id="PS51686">
    <property type="entry name" value="SAM_MT_RSMB_NOP"/>
    <property type="match status" value="1"/>
</dbReference>
<feature type="binding site" evidence="13">
    <location>
        <position position="328"/>
    </location>
    <ligand>
        <name>S-adenosyl-L-methionine</name>
        <dbReference type="ChEBI" id="CHEBI:59789"/>
    </ligand>
</feature>
<sequence length="445" mass="51314">MNPREGALKVLYEINVNEAFSNIALNKELNNESYNLLDRNLLTELVYGVLENQIYIDHVLSQFSNFQLDKMNPYTLNLLRLGIYQLLFLDRVPSFAAVNETVNLSKKYCKKTTGFINGVLRNVQRNRNNIKMPKPEKNRIKYLSIRYSHPEWLVQLFLKHFDVNFVEELLKANNKKPDLYLRINTLKISVADCIQLLEAEGYVVEQSKIVEEAIVVKGIHNIEKTDFYKKGYIQIQDISSMLVAKALAPKEGELVMDICSAPGGKTTHIAQLMNNKGKIIARDIHEHKLKLIDRTAKRLGIHIIQTEKFSGDHLDESFIHKADKVLVDAPCSGLGIIRRKPEIKYRKEAQDITSIVELQYKILKTAAQYVKIEGTLVYSTCTINPEENDHIVQKFLEQHQNYTLVHLNNEYQDIILQEPNKATIQLYPNINGTDGFFIAKFKRIR</sequence>
<keyword evidence="4" id="KW-0963">Cytoplasm</keyword>
<evidence type="ECO:0000256" key="11">
    <source>
        <dbReference type="ARBA" id="ARBA00031088"/>
    </source>
</evidence>
<dbReference type="STRING" id="350688.Clos_1431"/>
<dbReference type="Gene3D" id="1.10.940.10">
    <property type="entry name" value="NusB-like"/>
    <property type="match status" value="1"/>
</dbReference>
<proteinExistence type="inferred from homology"/>
<dbReference type="InterPro" id="IPR029063">
    <property type="entry name" value="SAM-dependent_MTases_sf"/>
</dbReference>